<keyword evidence="2" id="KW-1185">Reference proteome</keyword>
<proteinExistence type="predicted"/>
<dbReference type="AlphaFoldDB" id="A0A1Y2CXB4"/>
<dbReference type="Proteomes" id="UP000193642">
    <property type="component" value="Unassembled WGS sequence"/>
</dbReference>
<organism evidence="1 2">
    <name type="scientific">Rhizoclosmatium globosum</name>
    <dbReference type="NCBI Taxonomy" id="329046"/>
    <lineage>
        <taxon>Eukaryota</taxon>
        <taxon>Fungi</taxon>
        <taxon>Fungi incertae sedis</taxon>
        <taxon>Chytridiomycota</taxon>
        <taxon>Chytridiomycota incertae sedis</taxon>
        <taxon>Chytridiomycetes</taxon>
        <taxon>Chytridiales</taxon>
        <taxon>Chytriomycetaceae</taxon>
        <taxon>Rhizoclosmatium</taxon>
    </lineage>
</organism>
<evidence type="ECO:0000313" key="2">
    <source>
        <dbReference type="Proteomes" id="UP000193642"/>
    </source>
</evidence>
<sequence>MTVTRNQIVVTNCLRVGTPSTQDLGDLFKQAKQMPGFLRINFSAAEKNASTFISVLPMTRRWLGNAVPGLGRHCFRVKQCCWKDGKSPPPLDQTANPSSVLYVRMMKGMTAEALLKIVSDLTGLINLCRTVHVQSLDRDFDGLYKLFLELPGANRIGYHKGYIFLCFDKHVAAKSAVSRINTSTRMKARTVEFEYSPHFTPGSIGTPGKMVRMNFITTSESEVRNVFMTRPGFTKLFYTSKKCWALFSTVEHARECVEHFNDRTNIKVVFCNKALSK</sequence>
<dbReference type="OrthoDB" id="2094322at2759"/>
<dbReference type="STRING" id="329046.A0A1Y2CXB4"/>
<protein>
    <submittedName>
        <fullName evidence="1">Uncharacterized protein</fullName>
    </submittedName>
</protein>
<accession>A0A1Y2CXB4</accession>
<evidence type="ECO:0000313" key="1">
    <source>
        <dbReference type="EMBL" id="ORY51536.1"/>
    </source>
</evidence>
<comment type="caution">
    <text evidence="1">The sequence shown here is derived from an EMBL/GenBank/DDBJ whole genome shotgun (WGS) entry which is preliminary data.</text>
</comment>
<gene>
    <name evidence="1" type="ORF">BCR33DRAFT_780495</name>
</gene>
<reference evidence="1 2" key="1">
    <citation type="submission" date="2016-07" db="EMBL/GenBank/DDBJ databases">
        <title>Pervasive Adenine N6-methylation of Active Genes in Fungi.</title>
        <authorList>
            <consortium name="DOE Joint Genome Institute"/>
            <person name="Mondo S.J."/>
            <person name="Dannebaum R.O."/>
            <person name="Kuo R.C."/>
            <person name="Labutti K."/>
            <person name="Haridas S."/>
            <person name="Kuo A."/>
            <person name="Salamov A."/>
            <person name="Ahrendt S.R."/>
            <person name="Lipzen A."/>
            <person name="Sullivan W."/>
            <person name="Andreopoulos W.B."/>
            <person name="Clum A."/>
            <person name="Lindquist E."/>
            <person name="Daum C."/>
            <person name="Ramamoorthy G.K."/>
            <person name="Gryganskyi A."/>
            <person name="Culley D."/>
            <person name="Magnuson J.K."/>
            <person name="James T.Y."/>
            <person name="O'Malley M.A."/>
            <person name="Stajich J.E."/>
            <person name="Spatafora J.W."/>
            <person name="Visel A."/>
            <person name="Grigoriev I.V."/>
        </authorList>
    </citation>
    <scope>NUCLEOTIDE SEQUENCE [LARGE SCALE GENOMIC DNA]</scope>
    <source>
        <strain evidence="1 2">JEL800</strain>
    </source>
</reference>
<dbReference type="EMBL" id="MCGO01000005">
    <property type="protein sequence ID" value="ORY51536.1"/>
    <property type="molecule type" value="Genomic_DNA"/>
</dbReference>
<name>A0A1Y2CXB4_9FUNG</name>